<gene>
    <name evidence="2" type="ORF">OESDEN_08324</name>
</gene>
<keyword evidence="1" id="KW-0472">Membrane</keyword>
<feature type="transmembrane region" description="Helical" evidence="1">
    <location>
        <begin position="79"/>
        <end position="101"/>
    </location>
</feature>
<dbReference type="EMBL" id="KN551801">
    <property type="protein sequence ID" value="KHJ91800.1"/>
    <property type="molecule type" value="Genomic_DNA"/>
</dbReference>
<reference evidence="2 3" key="1">
    <citation type="submission" date="2014-03" db="EMBL/GenBank/DDBJ databases">
        <title>Draft genome of the hookworm Oesophagostomum dentatum.</title>
        <authorList>
            <person name="Mitreva M."/>
        </authorList>
    </citation>
    <scope>NUCLEOTIDE SEQUENCE [LARGE SCALE GENOMIC DNA]</scope>
    <source>
        <strain evidence="2 3">OD-Hann</strain>
    </source>
</reference>
<organism evidence="2 3">
    <name type="scientific">Oesophagostomum dentatum</name>
    <name type="common">Nodular worm</name>
    <dbReference type="NCBI Taxonomy" id="61180"/>
    <lineage>
        <taxon>Eukaryota</taxon>
        <taxon>Metazoa</taxon>
        <taxon>Ecdysozoa</taxon>
        <taxon>Nematoda</taxon>
        <taxon>Chromadorea</taxon>
        <taxon>Rhabditida</taxon>
        <taxon>Rhabditina</taxon>
        <taxon>Rhabditomorpha</taxon>
        <taxon>Strongyloidea</taxon>
        <taxon>Strongylidae</taxon>
        <taxon>Oesophagostomum</taxon>
    </lineage>
</organism>
<accession>A0A0B1T8U2</accession>
<sequence>MTRIHRVDENLHAEDTTIEDTAATTTSVTPTVTEDLSSNLLKTNEASRIIVTTGVTVMTVQADMAVDIKEEARTTSQAFLLQAIPVAAILILRIMLVSFASHSWCNTLYTMP</sequence>
<keyword evidence="3" id="KW-1185">Reference proteome</keyword>
<keyword evidence="1" id="KW-0812">Transmembrane</keyword>
<evidence type="ECO:0000313" key="2">
    <source>
        <dbReference type="EMBL" id="KHJ91800.1"/>
    </source>
</evidence>
<proteinExistence type="predicted"/>
<dbReference type="Proteomes" id="UP000053660">
    <property type="component" value="Unassembled WGS sequence"/>
</dbReference>
<evidence type="ECO:0000256" key="1">
    <source>
        <dbReference type="SAM" id="Phobius"/>
    </source>
</evidence>
<protein>
    <submittedName>
        <fullName evidence="2">Uncharacterized protein</fullName>
    </submittedName>
</protein>
<evidence type="ECO:0000313" key="3">
    <source>
        <dbReference type="Proteomes" id="UP000053660"/>
    </source>
</evidence>
<dbReference type="AlphaFoldDB" id="A0A0B1T8U2"/>
<name>A0A0B1T8U2_OESDE</name>
<keyword evidence="1" id="KW-1133">Transmembrane helix</keyword>